<evidence type="ECO:0000256" key="10">
    <source>
        <dbReference type="ARBA" id="ARBA00022605"/>
    </source>
</evidence>
<dbReference type="PROSITE" id="PS51168">
    <property type="entry name" value="CHORISMATE_MUT_2"/>
    <property type="match status" value="1"/>
</dbReference>
<evidence type="ECO:0000256" key="16">
    <source>
        <dbReference type="ARBA" id="ARBA00031175"/>
    </source>
</evidence>
<dbReference type="PROSITE" id="PS51671">
    <property type="entry name" value="ACT"/>
    <property type="match status" value="1"/>
</dbReference>
<dbReference type="eggNOG" id="COG0077">
    <property type="taxonomic scope" value="Bacteria"/>
</dbReference>
<dbReference type="InterPro" id="IPR002701">
    <property type="entry name" value="CM_II_prokaryot"/>
</dbReference>
<dbReference type="OrthoDB" id="9802281at2"/>
<keyword evidence="12" id="KW-0584">Phenylalanine biosynthesis</keyword>
<dbReference type="SUPFAM" id="SSF48600">
    <property type="entry name" value="Chorismate mutase II"/>
    <property type="match status" value="1"/>
</dbReference>
<keyword evidence="14" id="KW-0456">Lyase</keyword>
<reference evidence="24" key="2">
    <citation type="submission" date="2011-03" db="EMBL/GenBank/DDBJ databases">
        <title>The complete genome of Desulfobacca acetoxidans DSM 11109.</title>
        <authorList>
            <consortium name="US DOE Joint Genome Institute (JGI-PGF)"/>
            <person name="Lucas S."/>
            <person name="Copeland A."/>
            <person name="Lapidus A."/>
            <person name="Bruce D."/>
            <person name="Goodwin L."/>
            <person name="Pitluck S."/>
            <person name="Peters L."/>
            <person name="Kyrpides N."/>
            <person name="Mavromatis K."/>
            <person name="Ivanova N."/>
            <person name="Ovchinnikova G."/>
            <person name="Teshima H."/>
            <person name="Detter J.C."/>
            <person name="Han C."/>
            <person name="Land M."/>
            <person name="Hauser L."/>
            <person name="Markowitz V."/>
            <person name="Cheng J.-F."/>
            <person name="Hugenholtz P."/>
            <person name="Woyke T."/>
            <person name="Wu D."/>
            <person name="Spring S."/>
            <person name="Schueler E."/>
            <person name="Brambilla E."/>
            <person name="Klenk H.-P."/>
            <person name="Eisen J.A."/>
        </authorList>
    </citation>
    <scope>NUCLEOTIDE SEQUENCE [LARGE SCALE GENOMIC DNA]</scope>
    <source>
        <strain evidence="24">ATCC 700848 / DSM 11109 / ASRB2</strain>
    </source>
</reference>
<keyword evidence="13" id="KW-0413">Isomerase</keyword>
<dbReference type="PANTHER" id="PTHR21022:SF19">
    <property type="entry name" value="PREPHENATE DEHYDRATASE-RELATED"/>
    <property type="match status" value="1"/>
</dbReference>
<comment type="pathway">
    <text evidence="5">Metabolic intermediate biosynthesis; prephenate biosynthesis; prephenate from chorismate: step 1/1.</text>
</comment>
<evidence type="ECO:0000256" key="18">
    <source>
        <dbReference type="ARBA" id="ARBA00047848"/>
    </source>
</evidence>
<feature type="domain" description="ACT" evidence="22">
    <location>
        <begin position="275"/>
        <end position="352"/>
    </location>
</feature>
<evidence type="ECO:0000256" key="12">
    <source>
        <dbReference type="ARBA" id="ARBA00023222"/>
    </source>
</evidence>
<dbReference type="CDD" id="cd13630">
    <property type="entry name" value="PBP2_PDT_1"/>
    <property type="match status" value="1"/>
</dbReference>
<dbReference type="STRING" id="880072.Desac_0650"/>
<comment type="catalytic activity">
    <reaction evidence="18">
        <text>prephenate + H(+) = 3-phenylpyruvate + CO2 + H2O</text>
        <dbReference type="Rhea" id="RHEA:21648"/>
        <dbReference type="ChEBI" id="CHEBI:15377"/>
        <dbReference type="ChEBI" id="CHEBI:15378"/>
        <dbReference type="ChEBI" id="CHEBI:16526"/>
        <dbReference type="ChEBI" id="CHEBI:18005"/>
        <dbReference type="ChEBI" id="CHEBI:29934"/>
        <dbReference type="EC" id="4.2.1.51"/>
    </reaction>
</comment>
<dbReference type="GO" id="GO:0004106">
    <property type="term" value="F:chorismate mutase activity"/>
    <property type="evidence" value="ECO:0007669"/>
    <property type="project" value="UniProtKB-EC"/>
</dbReference>
<evidence type="ECO:0000256" key="11">
    <source>
        <dbReference type="ARBA" id="ARBA00023141"/>
    </source>
</evidence>
<evidence type="ECO:0000256" key="6">
    <source>
        <dbReference type="ARBA" id="ARBA00012404"/>
    </source>
</evidence>
<dbReference type="InterPro" id="IPR008242">
    <property type="entry name" value="Chor_mutase/pphenate_deHydtase"/>
</dbReference>
<evidence type="ECO:0000259" key="21">
    <source>
        <dbReference type="PROSITE" id="PS51171"/>
    </source>
</evidence>
<dbReference type="InterPro" id="IPR036979">
    <property type="entry name" value="CM_dom_sf"/>
</dbReference>
<sequence>MTDKKSVRRQIDITDEQLLTLINQRLQLAQTIGEIKNREDLATLDPKREQEVLDRLKRFNTGPLTEEGLRNIFREIISAARQVQRPLSVAFLGPEATFTHLAAIKKFGRSTFFKPLPTISEVFMAVEKSNHHLGVIPIENSTEGVVNETLDQFVETKLQICGEIYLEISHDLISRSGQINDIEIIYTHPHAHGQCRKWLQGHLPQIPVLEVSSTGLAAQKAAHNPNSAAIASGFAASLYELRVVESRIEDHRENATHFFIIGPYAPGATGADKTSIIFAVADTPGALYNMLRPLAERGINMTRIVSRPMKTVAWRYLFFVDLDGHLQESALQECLHEMEEMSAFFKILGSFPKAEAIEKVS</sequence>
<dbReference type="Proteomes" id="UP000000483">
    <property type="component" value="Chromosome"/>
</dbReference>
<protein>
    <recommendedName>
        <fullName evidence="8">Bifunctional chorismate mutase/prephenate dehydratase</fullName>
        <ecNumber evidence="7">4.2.1.51</ecNumber>
        <ecNumber evidence="6">5.4.99.5</ecNumber>
    </recommendedName>
    <alternativeName>
        <fullName evidence="17">Chorismate mutase-prephenate dehydratase</fullName>
    </alternativeName>
    <alternativeName>
        <fullName evidence="16">p-protein</fullName>
    </alternativeName>
</protein>
<dbReference type="InterPro" id="IPR036263">
    <property type="entry name" value="Chorismate_II_sf"/>
</dbReference>
<dbReference type="GO" id="GO:0046417">
    <property type="term" value="P:chorismate metabolic process"/>
    <property type="evidence" value="ECO:0007669"/>
    <property type="project" value="InterPro"/>
</dbReference>
<dbReference type="InterPro" id="IPR002912">
    <property type="entry name" value="ACT_dom"/>
</dbReference>
<keyword evidence="10" id="KW-0028">Amino-acid biosynthesis</keyword>
<dbReference type="InterPro" id="IPR001086">
    <property type="entry name" value="Preph_deHydtase"/>
</dbReference>
<keyword evidence="9" id="KW-0963">Cytoplasm</keyword>
<evidence type="ECO:0000256" key="13">
    <source>
        <dbReference type="ARBA" id="ARBA00023235"/>
    </source>
</evidence>
<evidence type="ECO:0000259" key="20">
    <source>
        <dbReference type="PROSITE" id="PS51168"/>
    </source>
</evidence>
<dbReference type="UniPathway" id="UPA00121">
    <property type="reaction ID" value="UER00345"/>
</dbReference>
<evidence type="ECO:0000256" key="14">
    <source>
        <dbReference type="ARBA" id="ARBA00023239"/>
    </source>
</evidence>
<dbReference type="PANTHER" id="PTHR21022">
    <property type="entry name" value="PREPHENATE DEHYDRATASE P PROTEIN"/>
    <property type="match status" value="1"/>
</dbReference>
<keyword evidence="11" id="KW-0057">Aromatic amino acid biosynthesis</keyword>
<dbReference type="FunFam" id="3.40.190.10:FF:000034">
    <property type="entry name" value="Chorismate mutase/prephenate dehydratase"/>
    <property type="match status" value="1"/>
</dbReference>
<feature type="domain" description="Prephenate dehydratase" evidence="21">
    <location>
        <begin position="88"/>
        <end position="263"/>
    </location>
</feature>
<dbReference type="SUPFAM" id="SSF55021">
    <property type="entry name" value="ACT-like"/>
    <property type="match status" value="1"/>
</dbReference>
<dbReference type="UniPathway" id="UPA00120">
    <property type="reaction ID" value="UER00203"/>
</dbReference>
<dbReference type="Pfam" id="PF01842">
    <property type="entry name" value="ACT"/>
    <property type="match status" value="1"/>
</dbReference>
<keyword evidence="24" id="KW-1185">Reference proteome</keyword>
<dbReference type="InterPro" id="IPR045865">
    <property type="entry name" value="ACT-like_dom_sf"/>
</dbReference>
<evidence type="ECO:0000256" key="15">
    <source>
        <dbReference type="ARBA" id="ARBA00023268"/>
    </source>
</evidence>
<dbReference type="GO" id="GO:0005737">
    <property type="term" value="C:cytoplasm"/>
    <property type="evidence" value="ECO:0007669"/>
    <property type="project" value="UniProtKB-SubCell"/>
</dbReference>
<dbReference type="Gene3D" id="1.20.59.10">
    <property type="entry name" value="Chorismate mutase"/>
    <property type="match status" value="1"/>
</dbReference>
<dbReference type="FunFam" id="3.30.70.260:FF:000012">
    <property type="entry name" value="Prephenate dehydratase"/>
    <property type="match status" value="1"/>
</dbReference>
<evidence type="ECO:0000259" key="22">
    <source>
        <dbReference type="PROSITE" id="PS51671"/>
    </source>
</evidence>
<comment type="subcellular location">
    <subcellularLocation>
        <location evidence="3">Cytoplasm</location>
    </subcellularLocation>
</comment>
<gene>
    <name evidence="23" type="ordered locus">Desac_0650</name>
</gene>
<reference evidence="23 24" key="1">
    <citation type="journal article" date="2011" name="Stand. Genomic Sci.">
        <title>Complete genome sequence of the acetate-degrading sulfate reducer Desulfobacca acetoxidans type strain (ASRB2).</title>
        <authorList>
            <person name="Goker M."/>
            <person name="Teshima H."/>
            <person name="Lapidus A."/>
            <person name="Nolan M."/>
            <person name="Lucas S."/>
            <person name="Hammon N."/>
            <person name="Deshpande S."/>
            <person name="Cheng J.F."/>
            <person name="Tapia R."/>
            <person name="Han C."/>
            <person name="Goodwin L."/>
            <person name="Pitluck S."/>
            <person name="Huntemann M."/>
            <person name="Liolios K."/>
            <person name="Ivanova N."/>
            <person name="Pagani I."/>
            <person name="Mavromatis K."/>
            <person name="Ovchinikova G."/>
            <person name="Pati A."/>
            <person name="Chen A."/>
            <person name="Palaniappan K."/>
            <person name="Land M."/>
            <person name="Hauser L."/>
            <person name="Brambilla E.M."/>
            <person name="Rohde M."/>
            <person name="Spring S."/>
            <person name="Detter J.C."/>
            <person name="Woyke T."/>
            <person name="Bristow J."/>
            <person name="Eisen J.A."/>
            <person name="Markowitz V."/>
            <person name="Hugenholtz P."/>
            <person name="Kyrpides N.C."/>
            <person name="Klenk H.P."/>
        </authorList>
    </citation>
    <scope>NUCLEOTIDE SEQUENCE [LARGE SCALE GENOMIC DNA]</scope>
    <source>
        <strain evidence="24">ATCC 700848 / DSM 11109 / ASRB2</strain>
    </source>
</reference>
<dbReference type="CDD" id="cd04905">
    <property type="entry name" value="ACT_CM-PDT"/>
    <property type="match status" value="1"/>
</dbReference>
<feature type="domain" description="Chorismate mutase" evidence="20">
    <location>
        <begin position="1"/>
        <end position="88"/>
    </location>
</feature>
<dbReference type="eggNOG" id="COG1605">
    <property type="taxonomic scope" value="Bacteria"/>
</dbReference>
<evidence type="ECO:0000256" key="19">
    <source>
        <dbReference type="PIRSR" id="PIRSR001500-2"/>
    </source>
</evidence>
<organism evidence="23 24">
    <name type="scientific">Desulfobacca acetoxidans (strain ATCC 700848 / DSM 11109 / ASRB2)</name>
    <dbReference type="NCBI Taxonomy" id="880072"/>
    <lineage>
        <taxon>Bacteria</taxon>
        <taxon>Pseudomonadati</taxon>
        <taxon>Thermodesulfobacteriota</taxon>
        <taxon>Desulfobaccia</taxon>
        <taxon>Desulfobaccales</taxon>
        <taxon>Desulfobaccaceae</taxon>
        <taxon>Desulfobacca</taxon>
    </lineage>
</organism>
<comment type="catalytic activity">
    <reaction evidence="1">
        <text>chorismate = prephenate</text>
        <dbReference type="Rhea" id="RHEA:13897"/>
        <dbReference type="ChEBI" id="CHEBI:29748"/>
        <dbReference type="ChEBI" id="CHEBI:29934"/>
        <dbReference type="EC" id="5.4.99.5"/>
    </reaction>
</comment>
<evidence type="ECO:0000256" key="17">
    <source>
        <dbReference type="ARBA" id="ARBA00031520"/>
    </source>
</evidence>
<dbReference type="FunFam" id="3.40.190.10:FF:000029">
    <property type="entry name" value="Chorismate mutase/Prephenate dehydratase"/>
    <property type="match status" value="1"/>
</dbReference>
<dbReference type="EMBL" id="CP002629">
    <property type="protein sequence ID" value="AEB08532.1"/>
    <property type="molecule type" value="Genomic_DNA"/>
</dbReference>
<dbReference type="PROSITE" id="PS51171">
    <property type="entry name" value="PREPHENATE_DEHYDR_3"/>
    <property type="match status" value="1"/>
</dbReference>
<comment type="function">
    <text evidence="2">Catalyzes the Claisen rearrangement of chorismate to prephenate and the decarboxylation/dehydration of prephenate to phenylpyruvate.</text>
</comment>
<evidence type="ECO:0000256" key="8">
    <source>
        <dbReference type="ARBA" id="ARBA00014401"/>
    </source>
</evidence>
<comment type="pathway">
    <text evidence="4">Amino-acid biosynthesis; L-phenylalanine biosynthesis; phenylpyruvate from prephenate: step 1/1.</text>
</comment>
<dbReference type="PIRSF" id="PIRSF001500">
    <property type="entry name" value="Chor_mut_pdt_Ppr"/>
    <property type="match status" value="1"/>
</dbReference>
<proteinExistence type="predicted"/>
<evidence type="ECO:0000256" key="1">
    <source>
        <dbReference type="ARBA" id="ARBA00000824"/>
    </source>
</evidence>
<dbReference type="Pfam" id="PF00800">
    <property type="entry name" value="PDT"/>
    <property type="match status" value="1"/>
</dbReference>
<name>F2NGB9_DESAR</name>
<evidence type="ECO:0000256" key="3">
    <source>
        <dbReference type="ARBA" id="ARBA00004496"/>
    </source>
</evidence>
<dbReference type="AlphaFoldDB" id="F2NGB9"/>
<evidence type="ECO:0000256" key="2">
    <source>
        <dbReference type="ARBA" id="ARBA00002364"/>
    </source>
</evidence>
<evidence type="ECO:0000313" key="24">
    <source>
        <dbReference type="Proteomes" id="UP000000483"/>
    </source>
</evidence>
<dbReference type="EC" id="4.2.1.51" evidence="7"/>
<accession>F2NGB9</accession>
<dbReference type="GO" id="GO:0009094">
    <property type="term" value="P:L-phenylalanine biosynthetic process"/>
    <property type="evidence" value="ECO:0007669"/>
    <property type="project" value="UniProtKB-UniPathway"/>
</dbReference>
<dbReference type="Pfam" id="PF01817">
    <property type="entry name" value="CM_2"/>
    <property type="match status" value="1"/>
</dbReference>
<evidence type="ECO:0000256" key="5">
    <source>
        <dbReference type="ARBA" id="ARBA00004817"/>
    </source>
</evidence>
<dbReference type="RefSeq" id="WP_013705645.1">
    <property type="nucleotide sequence ID" value="NC_015388.1"/>
</dbReference>
<dbReference type="Gene3D" id="3.30.70.260">
    <property type="match status" value="1"/>
</dbReference>
<dbReference type="EC" id="5.4.99.5" evidence="6"/>
<feature type="site" description="Essential for prephenate dehydratase activity" evidence="19">
    <location>
        <position position="256"/>
    </location>
</feature>
<evidence type="ECO:0000256" key="7">
    <source>
        <dbReference type="ARBA" id="ARBA00013147"/>
    </source>
</evidence>
<evidence type="ECO:0000256" key="4">
    <source>
        <dbReference type="ARBA" id="ARBA00004741"/>
    </source>
</evidence>
<keyword evidence="15" id="KW-0511">Multifunctional enzyme</keyword>
<dbReference type="SUPFAM" id="SSF53850">
    <property type="entry name" value="Periplasmic binding protein-like II"/>
    <property type="match status" value="1"/>
</dbReference>
<dbReference type="KEGG" id="dao:Desac_0650"/>
<dbReference type="Gene3D" id="3.40.190.10">
    <property type="entry name" value="Periplasmic binding protein-like II"/>
    <property type="match status" value="2"/>
</dbReference>
<dbReference type="GO" id="GO:0004664">
    <property type="term" value="F:prephenate dehydratase activity"/>
    <property type="evidence" value="ECO:0007669"/>
    <property type="project" value="UniProtKB-EC"/>
</dbReference>
<dbReference type="HOGENOM" id="CLU_035008_0_1_7"/>
<evidence type="ECO:0000313" key="23">
    <source>
        <dbReference type="EMBL" id="AEB08532.1"/>
    </source>
</evidence>
<dbReference type="NCBIfam" id="NF008865">
    <property type="entry name" value="PRK11898.1"/>
    <property type="match status" value="1"/>
</dbReference>
<evidence type="ECO:0000256" key="9">
    <source>
        <dbReference type="ARBA" id="ARBA00022490"/>
    </source>
</evidence>
<dbReference type="SMART" id="SM00830">
    <property type="entry name" value="CM_2"/>
    <property type="match status" value="1"/>
</dbReference>